<feature type="region of interest" description="Disordered" evidence="1">
    <location>
        <begin position="461"/>
        <end position="489"/>
    </location>
</feature>
<reference evidence="2 3" key="1">
    <citation type="submission" date="2014-06" db="EMBL/GenBank/DDBJ databases">
        <title>Evolutionary Origins and Diversification of the Mycorrhizal Mutualists.</title>
        <authorList>
            <consortium name="DOE Joint Genome Institute"/>
            <consortium name="Mycorrhizal Genomics Consortium"/>
            <person name="Kohler A."/>
            <person name="Kuo A."/>
            <person name="Nagy L.G."/>
            <person name="Floudas D."/>
            <person name="Copeland A."/>
            <person name="Barry K.W."/>
            <person name="Cichocki N."/>
            <person name="Veneault-Fourrey C."/>
            <person name="LaButti K."/>
            <person name="Lindquist E.A."/>
            <person name="Lipzen A."/>
            <person name="Lundell T."/>
            <person name="Morin E."/>
            <person name="Murat C."/>
            <person name="Riley R."/>
            <person name="Ohm R."/>
            <person name="Sun H."/>
            <person name="Tunlid A."/>
            <person name="Henrissat B."/>
            <person name="Grigoriev I.V."/>
            <person name="Hibbett D.S."/>
            <person name="Martin F."/>
        </authorList>
    </citation>
    <scope>NUCLEOTIDE SEQUENCE [LARGE SCALE GENOMIC DNA]</scope>
    <source>
        <strain evidence="2 3">FD-325 SS-3</strain>
    </source>
</reference>
<dbReference type="Proteomes" id="UP000053263">
    <property type="component" value="Unassembled WGS sequence"/>
</dbReference>
<organism evidence="2 3">
    <name type="scientific">Plicaturopsis crispa FD-325 SS-3</name>
    <dbReference type="NCBI Taxonomy" id="944288"/>
    <lineage>
        <taxon>Eukaryota</taxon>
        <taxon>Fungi</taxon>
        <taxon>Dikarya</taxon>
        <taxon>Basidiomycota</taxon>
        <taxon>Agaricomycotina</taxon>
        <taxon>Agaricomycetes</taxon>
        <taxon>Agaricomycetidae</taxon>
        <taxon>Amylocorticiales</taxon>
        <taxon>Amylocorticiaceae</taxon>
        <taxon>Plicatura</taxon>
        <taxon>Plicaturopsis crispa</taxon>
    </lineage>
</organism>
<protein>
    <submittedName>
        <fullName evidence="2">Uncharacterized protein</fullName>
    </submittedName>
</protein>
<evidence type="ECO:0000313" key="2">
    <source>
        <dbReference type="EMBL" id="KII83528.1"/>
    </source>
</evidence>
<name>A0A0C9T5X7_PLICR</name>
<evidence type="ECO:0000313" key="3">
    <source>
        <dbReference type="Proteomes" id="UP000053263"/>
    </source>
</evidence>
<dbReference type="AlphaFoldDB" id="A0A0C9T5X7"/>
<gene>
    <name evidence="2" type="ORF">PLICRDRAFT_32870</name>
</gene>
<dbReference type="HOGENOM" id="CLU_541961_0_0_1"/>
<keyword evidence="3" id="KW-1185">Reference proteome</keyword>
<dbReference type="EMBL" id="KN832576">
    <property type="protein sequence ID" value="KII83528.1"/>
    <property type="molecule type" value="Genomic_DNA"/>
</dbReference>
<evidence type="ECO:0000256" key="1">
    <source>
        <dbReference type="SAM" id="MobiDB-lite"/>
    </source>
</evidence>
<accession>A0A0C9T5X7</accession>
<sequence>MDIDNCSTFTRTWLEICEIDNEILALEHRAQPCAADTAASSTVHLLSTLVDQVRSGVDGRGVRSVNGMVVGVGSTYLGGCNAIYASFAQQIRCTKPTVVPWTISVPAASCTSGAYLDLKRVEDTTALPRPSDFVQMISFVSWPDLALSCLRDVQRTSVALVDSAIQETLRDHPGLQGPVKVLVIEWIQSLGQKCAEHISVAINVLTSFQGARINHQAQVSSNIGKKLSALSVRYLAHRYGSDHPNPPHNDIPLETMDTLRAMAESEVTFEMKSEEIENYVPSAIDHLLVQCLPNGLLEFLISRLDLYNPYGSKQAAEWRWIRQDAILVALLHDVEPPVDGDGSIWSWTPPPLCCCATSPPQGAGYGGGASRVPLSSCCSWWTSVSGRRRWYWVCMHIAPRCGRHDTVLIAAVYRCWCATAEFGASVGAIVSPGHRYAVVDAGCSKPTAHWWWDNLEGTGASSPPHTANAERAGGMPLTQESEGNGGGGWHLQQRDECACVHQR</sequence>
<proteinExistence type="predicted"/>